<evidence type="ECO:0000256" key="3">
    <source>
        <dbReference type="ARBA" id="ARBA00007460"/>
    </source>
</evidence>
<dbReference type="PANTHER" id="PTHR21532:SF0">
    <property type="entry name" value="CILIA- AND FLAGELLA-ASSOCIATED PROTEIN 36"/>
    <property type="match status" value="1"/>
</dbReference>
<dbReference type="EMBL" id="DAKRPA010000299">
    <property type="protein sequence ID" value="DAZ93687.1"/>
    <property type="molecule type" value="Genomic_DNA"/>
</dbReference>
<evidence type="ECO:0000256" key="9">
    <source>
        <dbReference type="ARBA" id="ARBA00031593"/>
    </source>
</evidence>
<evidence type="ECO:0000256" key="4">
    <source>
        <dbReference type="ARBA" id="ARBA00021815"/>
    </source>
</evidence>
<evidence type="ECO:0000256" key="5">
    <source>
        <dbReference type="ARBA" id="ARBA00022490"/>
    </source>
</evidence>
<keyword evidence="7" id="KW-0969">Cilium</keyword>
<dbReference type="Gene3D" id="1.20.1520.10">
    <property type="entry name" value="ADP-ribosylation factor-like 2-binding protein, domain"/>
    <property type="match status" value="1"/>
</dbReference>
<feature type="domain" description="BART" evidence="10">
    <location>
        <begin position="101"/>
        <end position="199"/>
    </location>
</feature>
<dbReference type="InterPro" id="IPR023379">
    <property type="entry name" value="BART_dom"/>
</dbReference>
<keyword evidence="12" id="KW-1185">Reference proteome</keyword>
<dbReference type="GO" id="GO:0005930">
    <property type="term" value="C:axoneme"/>
    <property type="evidence" value="ECO:0007669"/>
    <property type="project" value="TreeGrafter"/>
</dbReference>
<dbReference type="InterPro" id="IPR038888">
    <property type="entry name" value="CFAP36"/>
</dbReference>
<organism evidence="11 12">
    <name type="scientific">Lagenidium giganteum</name>
    <dbReference type="NCBI Taxonomy" id="4803"/>
    <lineage>
        <taxon>Eukaryota</taxon>
        <taxon>Sar</taxon>
        <taxon>Stramenopiles</taxon>
        <taxon>Oomycota</taxon>
        <taxon>Peronosporomycetes</taxon>
        <taxon>Pythiales</taxon>
        <taxon>Pythiaceae</taxon>
    </lineage>
</organism>
<dbReference type="InterPro" id="IPR042541">
    <property type="entry name" value="BART_sf"/>
</dbReference>
<evidence type="ECO:0000313" key="12">
    <source>
        <dbReference type="Proteomes" id="UP001146120"/>
    </source>
</evidence>
<dbReference type="PANTHER" id="PTHR21532">
    <property type="entry name" value="PHOSPHODIESTERASE HL"/>
    <property type="match status" value="1"/>
</dbReference>
<evidence type="ECO:0000256" key="1">
    <source>
        <dbReference type="ARBA" id="ARBA00004138"/>
    </source>
</evidence>
<accession>A0AAV2YK12</accession>
<sequence>MPPSIIERAAVHCVSSKFERIFDKFARDNADVFMDAVEAKGDDIEHKHEYKLLHDKYLKLFEEELSDFLESEGSTPKEFFRECRDIVDGNAFVLFEEHQEHADVFIDATECKDGDVEHKHEYKQLHDRYLELFEEALSDFVESEGSTVEEFFRECRDILDGNYTALFEEHKYGWFVDRLLACLEYKQFYGLMVNEARRINRSRK</sequence>
<reference evidence="11" key="2">
    <citation type="journal article" date="2023" name="Microbiol Resour">
        <title>Decontamination and Annotation of the Draft Genome Sequence of the Oomycete Lagenidium giganteum ARSEF 373.</title>
        <authorList>
            <person name="Morgan W.R."/>
            <person name="Tartar A."/>
        </authorList>
    </citation>
    <scope>NUCLEOTIDE SEQUENCE</scope>
    <source>
        <strain evidence="11">ARSEF 373</strain>
    </source>
</reference>
<comment type="similarity">
    <text evidence="3">Belongs to the CFAP36 family.</text>
</comment>
<keyword evidence="5" id="KW-0963">Cytoplasm</keyword>
<evidence type="ECO:0000259" key="10">
    <source>
        <dbReference type="Pfam" id="PF11527"/>
    </source>
</evidence>
<evidence type="ECO:0000256" key="6">
    <source>
        <dbReference type="ARBA" id="ARBA00023054"/>
    </source>
</evidence>
<reference evidence="11" key="1">
    <citation type="submission" date="2022-11" db="EMBL/GenBank/DDBJ databases">
        <authorList>
            <person name="Morgan W.R."/>
            <person name="Tartar A."/>
        </authorList>
    </citation>
    <scope>NUCLEOTIDE SEQUENCE</scope>
    <source>
        <strain evidence="11">ARSEF 373</strain>
    </source>
</reference>
<comment type="caution">
    <text evidence="11">The sequence shown here is derived from an EMBL/GenBank/DDBJ whole genome shotgun (WGS) entry which is preliminary data.</text>
</comment>
<dbReference type="AlphaFoldDB" id="A0AAV2YK12"/>
<evidence type="ECO:0000313" key="11">
    <source>
        <dbReference type="EMBL" id="DAZ93687.1"/>
    </source>
</evidence>
<protein>
    <recommendedName>
        <fullName evidence="4">Cilia- and flagella-associated protein 36</fullName>
    </recommendedName>
    <alternativeName>
        <fullName evidence="9">Coiled-coil domain-containing protein 104</fullName>
    </alternativeName>
</protein>
<proteinExistence type="inferred from homology"/>
<comment type="subcellular location">
    <subcellularLocation>
        <location evidence="1">Cell projection</location>
        <location evidence="1">Cilium</location>
    </subcellularLocation>
    <subcellularLocation>
        <location evidence="2">Cytoplasm</location>
    </subcellularLocation>
</comment>
<gene>
    <name evidence="11" type="ORF">N0F65_008195</name>
</gene>
<evidence type="ECO:0000256" key="8">
    <source>
        <dbReference type="ARBA" id="ARBA00023273"/>
    </source>
</evidence>
<dbReference type="GO" id="GO:0097546">
    <property type="term" value="C:ciliary base"/>
    <property type="evidence" value="ECO:0007669"/>
    <property type="project" value="TreeGrafter"/>
</dbReference>
<feature type="domain" description="BART" evidence="10">
    <location>
        <begin position="5"/>
        <end position="83"/>
    </location>
</feature>
<dbReference type="Proteomes" id="UP001146120">
    <property type="component" value="Unassembled WGS sequence"/>
</dbReference>
<name>A0AAV2YK12_9STRA</name>
<evidence type="ECO:0000256" key="2">
    <source>
        <dbReference type="ARBA" id="ARBA00004496"/>
    </source>
</evidence>
<dbReference type="Pfam" id="PF11527">
    <property type="entry name" value="ARL2_Bind_BART"/>
    <property type="match status" value="2"/>
</dbReference>
<keyword evidence="6" id="KW-0175">Coiled coil</keyword>
<keyword evidence="8" id="KW-0966">Cell projection</keyword>
<evidence type="ECO:0000256" key="7">
    <source>
        <dbReference type="ARBA" id="ARBA00023069"/>
    </source>
</evidence>